<dbReference type="Gene3D" id="3.40.50.1820">
    <property type="entry name" value="alpha/beta hydrolase"/>
    <property type="match status" value="1"/>
</dbReference>
<dbReference type="EMBL" id="PDEQ01000008">
    <property type="protein sequence ID" value="PEN12255.1"/>
    <property type="molecule type" value="Genomic_DNA"/>
</dbReference>
<evidence type="ECO:0000256" key="1">
    <source>
        <dbReference type="SAM" id="SignalP"/>
    </source>
</evidence>
<evidence type="ECO:0000313" key="4">
    <source>
        <dbReference type="Proteomes" id="UP000220102"/>
    </source>
</evidence>
<protein>
    <recommendedName>
        <fullName evidence="2">AB hydrolase-1 domain-containing protein</fullName>
    </recommendedName>
</protein>
<evidence type="ECO:0000259" key="2">
    <source>
        <dbReference type="Pfam" id="PF00561"/>
    </source>
</evidence>
<gene>
    <name evidence="3" type="ORF">CRI94_14550</name>
</gene>
<dbReference type="PANTHER" id="PTHR43798">
    <property type="entry name" value="MONOACYLGLYCEROL LIPASE"/>
    <property type="match status" value="1"/>
</dbReference>
<keyword evidence="1" id="KW-0732">Signal</keyword>
<dbReference type="GO" id="GO:0016020">
    <property type="term" value="C:membrane"/>
    <property type="evidence" value="ECO:0007669"/>
    <property type="project" value="TreeGrafter"/>
</dbReference>
<dbReference type="Pfam" id="PF00561">
    <property type="entry name" value="Abhydrolase_1"/>
    <property type="match status" value="1"/>
</dbReference>
<feature type="chain" id="PRO_5012676247" description="AB hydrolase-1 domain-containing protein" evidence="1">
    <location>
        <begin position="21"/>
        <end position="333"/>
    </location>
</feature>
<proteinExistence type="predicted"/>
<dbReference type="PRINTS" id="PR00111">
    <property type="entry name" value="ABHYDROLASE"/>
</dbReference>
<dbReference type="RefSeq" id="WP_098077395.1">
    <property type="nucleotide sequence ID" value="NZ_PDEQ01000008.1"/>
</dbReference>
<organism evidence="3 4">
    <name type="scientific">Longibacter salinarum</name>
    <dbReference type="NCBI Taxonomy" id="1850348"/>
    <lineage>
        <taxon>Bacteria</taxon>
        <taxon>Pseudomonadati</taxon>
        <taxon>Rhodothermota</taxon>
        <taxon>Rhodothermia</taxon>
        <taxon>Rhodothermales</taxon>
        <taxon>Salisaetaceae</taxon>
        <taxon>Longibacter</taxon>
    </lineage>
</organism>
<dbReference type="InterPro" id="IPR029058">
    <property type="entry name" value="AB_hydrolase_fold"/>
</dbReference>
<dbReference type="InterPro" id="IPR050266">
    <property type="entry name" value="AB_hydrolase_sf"/>
</dbReference>
<name>A0A2A8CVH9_9BACT</name>
<dbReference type="Proteomes" id="UP000220102">
    <property type="component" value="Unassembled WGS sequence"/>
</dbReference>
<feature type="signal peptide" evidence="1">
    <location>
        <begin position="1"/>
        <end position="20"/>
    </location>
</feature>
<reference evidence="3 4" key="1">
    <citation type="submission" date="2017-10" db="EMBL/GenBank/DDBJ databases">
        <title>Draft genome of Longibacter Salinarum.</title>
        <authorList>
            <person name="Goh K.M."/>
            <person name="Shamsir M.S."/>
            <person name="Lim S.W."/>
        </authorList>
    </citation>
    <scope>NUCLEOTIDE SEQUENCE [LARGE SCALE GENOMIC DNA]</scope>
    <source>
        <strain evidence="3 4">KCTC 52045</strain>
    </source>
</reference>
<dbReference type="PANTHER" id="PTHR43798:SF5">
    <property type="entry name" value="MONOACYLGLYCEROL LIPASE ABHD6"/>
    <property type="match status" value="1"/>
</dbReference>
<comment type="caution">
    <text evidence="3">The sequence shown here is derived from an EMBL/GenBank/DDBJ whole genome shotgun (WGS) entry which is preliminary data.</text>
</comment>
<dbReference type="GO" id="GO:0046464">
    <property type="term" value="P:acylglycerol catabolic process"/>
    <property type="evidence" value="ECO:0007669"/>
    <property type="project" value="TreeGrafter"/>
</dbReference>
<dbReference type="GO" id="GO:0047372">
    <property type="term" value="F:monoacylglycerol lipase activity"/>
    <property type="evidence" value="ECO:0007669"/>
    <property type="project" value="TreeGrafter"/>
</dbReference>
<evidence type="ECO:0000313" key="3">
    <source>
        <dbReference type="EMBL" id="PEN12255.1"/>
    </source>
</evidence>
<accession>A0A2A8CVH9</accession>
<dbReference type="AlphaFoldDB" id="A0A2A8CVH9"/>
<dbReference type="InterPro" id="IPR000073">
    <property type="entry name" value="AB_hydrolase_1"/>
</dbReference>
<dbReference type="OrthoDB" id="9780932at2"/>
<feature type="domain" description="AB hydrolase-1" evidence="2">
    <location>
        <begin position="70"/>
        <end position="312"/>
    </location>
</feature>
<sequence>MIAFLLALALMTVPASPASATPNAYADTTDADTSTVNPLPFYPGNVQVTDVDGRMIAFVERPAEAGEDAPVLLFVHGLGSNLSLWRHQVDAFPEYRVLALDLPGFGLSEKEDVPATMPFFAETVVGFLDAMNIEKATYVGASMGGQVGLHVALEHGDRLNGLVLMSPAGIETFSEKDSQAIRSMMSAEGIMASTDAQVQQSVALNFHEYTEGYDWLVKQRHALSERDDFAAYAEANAKAVSGMLDGPVYERLSEIDVPTLVLFGAGDKLIPNRYLHPEQSPQSIADSAKAAMPDARVEVVEDAGHLIMIERPERFDELLRSMLDGQEASESSE</sequence>
<keyword evidence="4" id="KW-1185">Reference proteome</keyword>
<dbReference type="SUPFAM" id="SSF53474">
    <property type="entry name" value="alpha/beta-Hydrolases"/>
    <property type="match status" value="1"/>
</dbReference>